<name>A0A1I6IMP7_9FIRM</name>
<dbReference type="EMBL" id="FOYZ01000003">
    <property type="protein sequence ID" value="SFR67974.1"/>
    <property type="molecule type" value="Genomic_DNA"/>
</dbReference>
<dbReference type="GO" id="GO:0016787">
    <property type="term" value="F:hydrolase activity"/>
    <property type="evidence" value="ECO:0007669"/>
    <property type="project" value="UniProtKB-KW"/>
</dbReference>
<keyword evidence="4" id="KW-1185">Reference proteome</keyword>
<dbReference type="CDD" id="cd04690">
    <property type="entry name" value="NUDIX_Hydrolase"/>
    <property type="match status" value="1"/>
</dbReference>
<gene>
    <name evidence="3" type="ORF">SAMN05661086_00911</name>
</gene>
<dbReference type="STRING" id="37658.SAMN05661086_00911"/>
<dbReference type="OrthoDB" id="3532303at2"/>
<protein>
    <submittedName>
        <fullName evidence="3">NUDIX domain-containing protein</fullName>
    </submittedName>
</protein>
<accession>A0A1I6IMP7</accession>
<organism evidence="3 4">
    <name type="scientific">Anaeromicropila populeti</name>
    <dbReference type="NCBI Taxonomy" id="37658"/>
    <lineage>
        <taxon>Bacteria</taxon>
        <taxon>Bacillati</taxon>
        <taxon>Bacillota</taxon>
        <taxon>Clostridia</taxon>
        <taxon>Lachnospirales</taxon>
        <taxon>Lachnospiraceae</taxon>
        <taxon>Anaeromicropila</taxon>
    </lineage>
</organism>
<dbReference type="RefSeq" id="WP_092559520.1">
    <property type="nucleotide sequence ID" value="NZ_FOYZ01000003.1"/>
</dbReference>
<evidence type="ECO:0000313" key="3">
    <source>
        <dbReference type="EMBL" id="SFR67974.1"/>
    </source>
</evidence>
<evidence type="ECO:0000313" key="4">
    <source>
        <dbReference type="Proteomes" id="UP000199659"/>
    </source>
</evidence>
<dbReference type="Proteomes" id="UP000199659">
    <property type="component" value="Unassembled WGS sequence"/>
</dbReference>
<dbReference type="InterPro" id="IPR015797">
    <property type="entry name" value="NUDIX_hydrolase-like_dom_sf"/>
</dbReference>
<dbReference type="Pfam" id="PF00293">
    <property type="entry name" value="NUDIX"/>
    <property type="match status" value="1"/>
</dbReference>
<dbReference type="PROSITE" id="PS51462">
    <property type="entry name" value="NUDIX"/>
    <property type="match status" value="1"/>
</dbReference>
<sequence>MDSIYKVGGIILNARKLLVVRKRTVDDRAEFIIPGGKSEAGENDEETLRRELMEELNVALINMDSFGTFHDIAVFENIPITVSVYTCEIDGTICPMNEIKEYIWIDRDYEKKNIKLGSILSKYIVPELIRSDLM</sequence>
<evidence type="ECO:0000256" key="1">
    <source>
        <dbReference type="ARBA" id="ARBA00022801"/>
    </source>
</evidence>
<dbReference type="InterPro" id="IPR000086">
    <property type="entry name" value="NUDIX_hydrolase_dom"/>
</dbReference>
<keyword evidence="1" id="KW-0378">Hydrolase</keyword>
<reference evidence="3 4" key="1">
    <citation type="submission" date="2016-10" db="EMBL/GenBank/DDBJ databases">
        <authorList>
            <person name="de Groot N.N."/>
        </authorList>
    </citation>
    <scope>NUCLEOTIDE SEQUENCE [LARGE SCALE GENOMIC DNA]</scope>
    <source>
        <strain evidence="3 4">743A</strain>
    </source>
</reference>
<evidence type="ECO:0000259" key="2">
    <source>
        <dbReference type="PROSITE" id="PS51462"/>
    </source>
</evidence>
<dbReference type="Gene3D" id="3.90.79.10">
    <property type="entry name" value="Nucleoside Triphosphate Pyrophosphohydrolase"/>
    <property type="match status" value="1"/>
</dbReference>
<proteinExistence type="predicted"/>
<dbReference type="InterPro" id="IPR020084">
    <property type="entry name" value="NUDIX_hydrolase_CS"/>
</dbReference>
<feature type="domain" description="Nudix hydrolase" evidence="2">
    <location>
        <begin position="2"/>
        <end position="130"/>
    </location>
</feature>
<dbReference type="PROSITE" id="PS00893">
    <property type="entry name" value="NUDIX_BOX"/>
    <property type="match status" value="1"/>
</dbReference>
<dbReference type="SUPFAM" id="SSF55811">
    <property type="entry name" value="Nudix"/>
    <property type="match status" value="1"/>
</dbReference>
<dbReference type="AlphaFoldDB" id="A0A1I6IMP7"/>